<sequence>MLKRAAVKVNLDEPRKKFMEMIAFLENYGTTEIHLIHVRTDTSYRGKEGAESRLGKLRDAAEALGYSVKIHIRTGSPALTIMEVAHSVEADFVAICWSAKALLRQALLGSDDSDLIRMSNLPTFIYNPGLFKSSKDLGSVLYATDFKFTDAAVMPYLINSRFSAHTLYLLHVGERAPDPVTEEKRKERIVDNLERLATECSHAYDNVETIETIGMIRRRIVQIAKNKKVDLVVVGKSEKPGTMSRMLGSTAEVLPHKAPCSVFIIPGYCSLAADGEEA</sequence>
<dbReference type="OrthoDB" id="5564966at2"/>
<dbReference type="AlphaFoldDB" id="A0A2C8FDY0"/>
<gene>
    <name evidence="3" type="ORF">DPRO_3749</name>
</gene>
<feature type="domain" description="UspA" evidence="2">
    <location>
        <begin position="48"/>
        <end position="125"/>
    </location>
</feature>
<protein>
    <submittedName>
        <fullName evidence="3">Nucleotide-binding universal stress protein, UspA family</fullName>
    </submittedName>
</protein>
<dbReference type="PANTHER" id="PTHR46268:SF26">
    <property type="entry name" value="UNIVERSAL STRESS PROTEIN MJ0577"/>
    <property type="match status" value="1"/>
</dbReference>
<proteinExistence type="inferred from homology"/>
<evidence type="ECO:0000259" key="2">
    <source>
        <dbReference type="Pfam" id="PF00582"/>
    </source>
</evidence>
<dbReference type="InterPro" id="IPR014729">
    <property type="entry name" value="Rossmann-like_a/b/a_fold"/>
</dbReference>
<dbReference type="PRINTS" id="PR01438">
    <property type="entry name" value="UNVRSLSTRESS"/>
</dbReference>
<keyword evidence="4" id="KW-1185">Reference proteome</keyword>
<dbReference type="InterPro" id="IPR006015">
    <property type="entry name" value="Universal_stress_UspA"/>
</dbReference>
<accession>A0A2C8FDY0</accession>
<organism evidence="3 4">
    <name type="scientific">Pseudodesulfovibrio profundus</name>
    <dbReference type="NCBI Taxonomy" id="57320"/>
    <lineage>
        <taxon>Bacteria</taxon>
        <taxon>Pseudomonadati</taxon>
        <taxon>Thermodesulfobacteriota</taxon>
        <taxon>Desulfovibrionia</taxon>
        <taxon>Desulfovibrionales</taxon>
        <taxon>Desulfovibrionaceae</taxon>
    </lineage>
</organism>
<dbReference type="Pfam" id="PF00582">
    <property type="entry name" value="Usp"/>
    <property type="match status" value="2"/>
</dbReference>
<name>A0A2C8FDY0_9BACT</name>
<dbReference type="InterPro" id="IPR006016">
    <property type="entry name" value="UspA"/>
</dbReference>
<evidence type="ECO:0000313" key="4">
    <source>
        <dbReference type="Proteomes" id="UP000219215"/>
    </source>
</evidence>
<evidence type="ECO:0000313" key="3">
    <source>
        <dbReference type="EMBL" id="SOB60666.1"/>
    </source>
</evidence>
<reference evidence="4" key="1">
    <citation type="submission" date="2017-09" db="EMBL/GenBank/DDBJ databases">
        <authorList>
            <person name="Regsiter A."/>
            <person name="William W."/>
        </authorList>
    </citation>
    <scope>NUCLEOTIDE SEQUENCE [LARGE SCALE GENOMIC DNA]</scope>
    <source>
        <strain evidence="4">500-1</strain>
    </source>
</reference>
<dbReference type="CDD" id="cd00293">
    <property type="entry name" value="USP-like"/>
    <property type="match status" value="2"/>
</dbReference>
<dbReference type="EMBL" id="LT907975">
    <property type="protein sequence ID" value="SOB60666.1"/>
    <property type="molecule type" value="Genomic_DNA"/>
</dbReference>
<evidence type="ECO:0000256" key="1">
    <source>
        <dbReference type="ARBA" id="ARBA00008791"/>
    </source>
</evidence>
<feature type="domain" description="UspA" evidence="2">
    <location>
        <begin position="166"/>
        <end position="266"/>
    </location>
</feature>
<dbReference type="PANTHER" id="PTHR46268">
    <property type="entry name" value="STRESS RESPONSE PROTEIN NHAX"/>
    <property type="match status" value="1"/>
</dbReference>
<dbReference type="Proteomes" id="UP000219215">
    <property type="component" value="Chromosome DPRO"/>
</dbReference>
<dbReference type="RefSeq" id="WP_097013359.1">
    <property type="nucleotide sequence ID" value="NZ_LT907975.1"/>
</dbReference>
<dbReference type="KEGG" id="pprf:DPRO_3749"/>
<comment type="similarity">
    <text evidence="1">Belongs to the universal stress protein A family.</text>
</comment>
<dbReference type="SUPFAM" id="SSF52402">
    <property type="entry name" value="Adenine nucleotide alpha hydrolases-like"/>
    <property type="match status" value="2"/>
</dbReference>
<dbReference type="Gene3D" id="3.40.50.620">
    <property type="entry name" value="HUPs"/>
    <property type="match status" value="2"/>
</dbReference>